<dbReference type="InterPro" id="IPR006098">
    <property type="entry name" value="MMCoA_mutase_a_cat"/>
</dbReference>
<comment type="cofactor">
    <cofactor evidence="1">
        <name>adenosylcob(III)alamin</name>
        <dbReference type="ChEBI" id="CHEBI:18408"/>
    </cofactor>
</comment>
<sequence length="707" mass="77220">MNKDTLFKEFSIPTYDQWREAAEKTLKGASFDAKLLTKTYEGITLQPIYRKEDVEKLQHIHAEPGSAPFLRGINEAGSTQSRGWEVSQEILAADADEFNQIARHDLERGQTMLNIVLDRASMAGQDPQEALLESVGDGGLSIFSREDLDTAFADINLEEVPLYVHAGPFGLPVLALIVAHLEEKGLDTTKLRGCVGADPVANFISNGTLNYEMSAAFDGMAHTTRWASKHAPQLKTILVQGHPYHDAGGNAVQELAFVLATGVEYVQALLERGLSIEDITPQIQFAFSIGSNVFMEIAKIRAARMLWASIIDSYGGSEAAQKITIHARTSAWTKTILDPNVNLLRATTEAFSAVVGGVDSLHVSAYDEAIRPANEFSRRIARNTQIILEQEAHLSKVIDPAGGSWYVEWLTDEVATKAWELFLQVEEQGGMLQALEAGNPQAQIEDIAGKKAENAALRKARIVGSNMYANALEHPEQPSKLAIEPAKRLKAHQSHLAKHDRTAIASALETLSFDQEDLLEKAVKAVQAGATLGELTKAMHPTNTKSITVKPLHHHRLAEAFETLRQQAEQYEAKTGMKPKVFLANMGQVSKHKGRADFTSEFFAVGGFDVLRQQQFTSPEDAAQAAIASGAPITVICSDDESYPEIVPAISQAIKAGKPETTVLVAGLPAAEQLDAYKNAGLDDCIHIRSNCYQVLRDLQERIGVMS</sequence>
<comment type="similarity">
    <text evidence="2">Belongs to the methylmalonyl-CoA mutase family.</text>
</comment>
<organism evidence="8 9">
    <name type="scientific">Brevibacillus choshinensis</name>
    <dbReference type="NCBI Taxonomy" id="54911"/>
    <lineage>
        <taxon>Bacteria</taxon>
        <taxon>Bacillati</taxon>
        <taxon>Bacillota</taxon>
        <taxon>Bacilli</taxon>
        <taxon>Bacillales</taxon>
        <taxon>Paenibacillaceae</taxon>
        <taxon>Brevibacillus</taxon>
    </lineage>
</organism>
<protein>
    <recommendedName>
        <fullName evidence="3">methylmalonyl-CoA mutase</fullName>
        <ecNumber evidence="3">5.4.99.2</ecNumber>
    </recommendedName>
</protein>
<evidence type="ECO:0000313" key="8">
    <source>
        <dbReference type="EMBL" id="KQL49523.1"/>
    </source>
</evidence>
<evidence type="ECO:0000256" key="5">
    <source>
        <dbReference type="ARBA" id="ARBA00023235"/>
    </source>
</evidence>
<evidence type="ECO:0000256" key="3">
    <source>
        <dbReference type="ARBA" id="ARBA00012398"/>
    </source>
</evidence>
<dbReference type="PANTHER" id="PTHR48101">
    <property type="entry name" value="METHYLMALONYL-COA MUTASE, MITOCHONDRIAL-RELATED"/>
    <property type="match status" value="1"/>
</dbReference>
<dbReference type="Gene3D" id="3.20.20.240">
    <property type="entry name" value="Methylmalonyl-CoA mutase"/>
    <property type="match status" value="1"/>
</dbReference>
<dbReference type="Pfam" id="PF01642">
    <property type="entry name" value="MM_CoA_mutase"/>
    <property type="match status" value="1"/>
</dbReference>
<dbReference type="RefSeq" id="WP_055743825.1">
    <property type="nucleotide sequence ID" value="NZ_LJJB01000007.1"/>
</dbReference>
<dbReference type="InterPro" id="IPR006099">
    <property type="entry name" value="MeMalonylCoA_mutase_a/b_cat"/>
</dbReference>
<dbReference type="EMBL" id="LJJB01000007">
    <property type="protein sequence ID" value="KQL49523.1"/>
    <property type="molecule type" value="Genomic_DNA"/>
</dbReference>
<feature type="domain" description="Methylmalonyl-CoA mutase alpha/beta chain catalytic" evidence="7">
    <location>
        <begin position="38"/>
        <end position="540"/>
    </location>
</feature>
<reference evidence="8 9" key="1">
    <citation type="submission" date="2015-09" db="EMBL/GenBank/DDBJ databases">
        <title>Genome sequencing project for genomic taxonomy and phylogenomics of Bacillus-like bacteria.</title>
        <authorList>
            <person name="Liu B."/>
            <person name="Wang J."/>
            <person name="Zhu Y."/>
            <person name="Liu G."/>
            <person name="Chen Q."/>
            <person name="Chen Z."/>
            <person name="Lan J."/>
            <person name="Che J."/>
            <person name="Ge C."/>
            <person name="Shi H."/>
            <person name="Pan Z."/>
            <person name="Liu X."/>
        </authorList>
    </citation>
    <scope>NUCLEOTIDE SEQUENCE [LARGE SCALE GENOMIC DNA]</scope>
    <source>
        <strain evidence="8 9">DSM 8552</strain>
    </source>
</reference>
<dbReference type="PROSITE" id="PS00544">
    <property type="entry name" value="METMALONYL_COA_MUTASE"/>
    <property type="match status" value="1"/>
</dbReference>
<dbReference type="InterPro" id="IPR036724">
    <property type="entry name" value="Cobalamin-bd_sf"/>
</dbReference>
<keyword evidence="6" id="KW-0170">Cobalt</keyword>
<dbReference type="SUPFAM" id="SSF52242">
    <property type="entry name" value="Cobalamin (vitamin B12)-binding domain"/>
    <property type="match status" value="1"/>
</dbReference>
<dbReference type="EC" id="5.4.99.2" evidence="3"/>
<name>A0ABR5NDE8_BRECH</name>
<gene>
    <name evidence="8" type="ORF">AN963_07210</name>
</gene>
<evidence type="ECO:0000256" key="4">
    <source>
        <dbReference type="ARBA" id="ARBA00022628"/>
    </source>
</evidence>
<dbReference type="InterPro" id="IPR058549">
    <property type="entry name" value="MeMalonylCoA_mutase_a/b_site"/>
</dbReference>
<accession>A0ABR5NDE8</accession>
<dbReference type="Proteomes" id="UP000051063">
    <property type="component" value="Unassembled WGS sequence"/>
</dbReference>
<evidence type="ECO:0000256" key="2">
    <source>
        <dbReference type="ARBA" id="ARBA00008465"/>
    </source>
</evidence>
<evidence type="ECO:0000256" key="1">
    <source>
        <dbReference type="ARBA" id="ARBA00001922"/>
    </source>
</evidence>
<keyword evidence="9" id="KW-1185">Reference proteome</keyword>
<evidence type="ECO:0000259" key="7">
    <source>
        <dbReference type="Pfam" id="PF01642"/>
    </source>
</evidence>
<evidence type="ECO:0000313" key="9">
    <source>
        <dbReference type="Proteomes" id="UP000051063"/>
    </source>
</evidence>
<dbReference type="InterPro" id="IPR016176">
    <property type="entry name" value="Cbl-dep_enz_cat"/>
</dbReference>
<dbReference type="Gene3D" id="3.40.50.280">
    <property type="entry name" value="Cobalamin-binding domain"/>
    <property type="match status" value="1"/>
</dbReference>
<proteinExistence type="inferred from homology"/>
<keyword evidence="5" id="KW-0413">Isomerase</keyword>
<keyword evidence="4" id="KW-0846">Cobalamin</keyword>
<dbReference type="NCBIfam" id="TIGR00641">
    <property type="entry name" value="acid_CoA_mut_N"/>
    <property type="match status" value="1"/>
</dbReference>
<dbReference type="PANTHER" id="PTHR48101:SF4">
    <property type="entry name" value="METHYLMALONYL-COA MUTASE, MITOCHONDRIAL"/>
    <property type="match status" value="1"/>
</dbReference>
<evidence type="ECO:0000256" key="6">
    <source>
        <dbReference type="ARBA" id="ARBA00023285"/>
    </source>
</evidence>
<dbReference type="CDD" id="cd03677">
    <property type="entry name" value="MM_CoA_mutase_beta"/>
    <property type="match status" value="1"/>
</dbReference>
<comment type="caution">
    <text evidence="8">The sequence shown here is derived from an EMBL/GenBank/DDBJ whole genome shotgun (WGS) entry which is preliminary data.</text>
</comment>
<dbReference type="SUPFAM" id="SSF51703">
    <property type="entry name" value="Cobalamin (vitamin B12)-dependent enzymes"/>
    <property type="match status" value="1"/>
</dbReference>